<dbReference type="InterPro" id="IPR029058">
    <property type="entry name" value="AB_hydrolase_fold"/>
</dbReference>
<reference evidence="2 3" key="1">
    <citation type="submission" date="2017-05" db="EMBL/GenBank/DDBJ databases">
        <title>Vagococcus spp. assemblies.</title>
        <authorList>
            <person name="Gulvik C.A."/>
        </authorList>
    </citation>
    <scope>NUCLEOTIDE SEQUENCE [LARGE SCALE GENOMIC DNA]</scope>
    <source>
        <strain evidence="2 3">LMG 24798</strain>
    </source>
</reference>
<keyword evidence="3" id="KW-1185">Reference proteome</keyword>
<dbReference type="Pfam" id="PF12697">
    <property type="entry name" value="Abhydrolase_6"/>
    <property type="match status" value="1"/>
</dbReference>
<evidence type="ECO:0000313" key="3">
    <source>
        <dbReference type="Proteomes" id="UP000286773"/>
    </source>
</evidence>
<dbReference type="Proteomes" id="UP000286773">
    <property type="component" value="Unassembled WGS sequence"/>
</dbReference>
<dbReference type="PANTHER" id="PTHR43689:SF8">
    <property type="entry name" value="ALPHA_BETA-HYDROLASES SUPERFAMILY PROTEIN"/>
    <property type="match status" value="1"/>
</dbReference>
<proteinExistence type="predicted"/>
<dbReference type="InterPro" id="IPR000073">
    <property type="entry name" value="AB_hydrolase_1"/>
</dbReference>
<organism evidence="2 3">
    <name type="scientific">Vagococcus acidifermentans</name>
    <dbReference type="NCBI Taxonomy" id="564710"/>
    <lineage>
        <taxon>Bacteria</taxon>
        <taxon>Bacillati</taxon>
        <taxon>Bacillota</taxon>
        <taxon>Bacilli</taxon>
        <taxon>Lactobacillales</taxon>
        <taxon>Enterococcaceae</taxon>
        <taxon>Vagococcus</taxon>
    </lineage>
</organism>
<dbReference type="AlphaFoldDB" id="A0A430AT56"/>
<protein>
    <recommendedName>
        <fullName evidence="1">AB hydrolase-1 domain-containing protein</fullName>
    </recommendedName>
</protein>
<dbReference type="SUPFAM" id="SSF53474">
    <property type="entry name" value="alpha/beta-Hydrolases"/>
    <property type="match status" value="1"/>
</dbReference>
<feature type="domain" description="AB hydrolase-1" evidence="1">
    <location>
        <begin position="3"/>
        <end position="198"/>
    </location>
</feature>
<gene>
    <name evidence="2" type="ORF">CBF27_08560</name>
</gene>
<dbReference type="PANTHER" id="PTHR43689">
    <property type="entry name" value="HYDROLASE"/>
    <property type="match status" value="1"/>
</dbReference>
<sequence length="218" mass="23867">MTVVFVHGLGQQAASWDKTKEALSGSADIFTPDLWELSAGSEVTYDHLYDVFSDYCQSLSGKVHLCGLSLGGVLALHYGLEHPEKAASLTLIATQYQMPKTLLKCQNIFFRLLPGKLFEQMGLTKKEVIGLTRSMMDLNFKQRLSEINVPVAVVCGEKDTANKKAAAELARLIPHAELSMVPRAGHEVNEAAPQQLAALLDGFILRRAQVSLNRSAAR</sequence>
<dbReference type="OrthoDB" id="9775557at2"/>
<dbReference type="Gene3D" id="3.40.50.1820">
    <property type="entry name" value="alpha/beta hydrolase"/>
    <property type="match status" value="2"/>
</dbReference>
<accession>A0A430AT56</accession>
<dbReference type="EMBL" id="NGKC01000009">
    <property type="protein sequence ID" value="RSU11244.1"/>
    <property type="molecule type" value="Genomic_DNA"/>
</dbReference>
<evidence type="ECO:0000313" key="2">
    <source>
        <dbReference type="EMBL" id="RSU11244.1"/>
    </source>
</evidence>
<evidence type="ECO:0000259" key="1">
    <source>
        <dbReference type="Pfam" id="PF12697"/>
    </source>
</evidence>
<comment type="caution">
    <text evidence="2">The sequence shown here is derived from an EMBL/GenBank/DDBJ whole genome shotgun (WGS) entry which is preliminary data.</text>
</comment>
<name>A0A430AT56_9ENTE</name>